<dbReference type="Proteomes" id="UP000235786">
    <property type="component" value="Unassembled WGS sequence"/>
</dbReference>
<feature type="transmembrane region" description="Helical" evidence="7">
    <location>
        <begin position="227"/>
        <end position="247"/>
    </location>
</feature>
<keyword evidence="3 6" id="KW-0812">Transmembrane</keyword>
<evidence type="ECO:0000313" key="9">
    <source>
        <dbReference type="Proteomes" id="UP000235786"/>
    </source>
</evidence>
<evidence type="ECO:0000256" key="5">
    <source>
        <dbReference type="ARBA" id="ARBA00023136"/>
    </source>
</evidence>
<evidence type="ECO:0000256" key="2">
    <source>
        <dbReference type="ARBA" id="ARBA00006175"/>
    </source>
</evidence>
<dbReference type="InterPro" id="IPR023271">
    <property type="entry name" value="Aquaporin-like"/>
</dbReference>
<dbReference type="OrthoDB" id="3222at2759"/>
<keyword evidence="5 7" id="KW-0472">Membrane</keyword>
<dbReference type="InterPro" id="IPR000425">
    <property type="entry name" value="MIP"/>
</dbReference>
<feature type="transmembrane region" description="Helical" evidence="7">
    <location>
        <begin position="78"/>
        <end position="98"/>
    </location>
</feature>
<evidence type="ECO:0000256" key="6">
    <source>
        <dbReference type="RuleBase" id="RU000477"/>
    </source>
</evidence>
<dbReference type="AlphaFoldDB" id="A0A2J6R1M3"/>
<feature type="transmembrane region" description="Helical" evidence="7">
    <location>
        <begin position="41"/>
        <end position="66"/>
    </location>
</feature>
<keyword evidence="6" id="KW-0813">Transport</keyword>
<organism evidence="8 9">
    <name type="scientific">Hyaloscypha variabilis (strain UAMH 11265 / GT02V1 / F)</name>
    <name type="common">Meliniomyces variabilis</name>
    <dbReference type="NCBI Taxonomy" id="1149755"/>
    <lineage>
        <taxon>Eukaryota</taxon>
        <taxon>Fungi</taxon>
        <taxon>Dikarya</taxon>
        <taxon>Ascomycota</taxon>
        <taxon>Pezizomycotina</taxon>
        <taxon>Leotiomycetes</taxon>
        <taxon>Helotiales</taxon>
        <taxon>Hyaloscyphaceae</taxon>
        <taxon>Hyaloscypha</taxon>
        <taxon>Hyaloscypha variabilis</taxon>
    </lineage>
</organism>
<comment type="similarity">
    <text evidence="2 6">Belongs to the MIP/aquaporin (TC 1.A.8) family.</text>
</comment>
<proteinExistence type="inferred from homology"/>
<sequence length="277" mass="29873">MSFHLSTFLQRRNERISPRGHHGHGHSLPMLHLPPTVHNNLVAMLGEFVGTFLFLLMAFAGTQIAHTPVPARNALPDAASYILVCLTFGLSLTTNIWAFYRVTLALYLCGGLSPVRAVLVFPSQLIAGIAATGVVSAMYPGPMAVDTVLGGGTSISQGLFIEVFLTAQLVFVILMLAVEKQRATYLAPLGIGTAFFLTELAGVYFTGGSMNPARSLGPATINHSFPGYFWIYWVGPGLGSLLACAFYEILCLMHWKDVNVGQDSDGTDVEKQRVPEA</sequence>
<keyword evidence="4 7" id="KW-1133">Transmembrane helix</keyword>
<evidence type="ECO:0000256" key="3">
    <source>
        <dbReference type="ARBA" id="ARBA00022692"/>
    </source>
</evidence>
<comment type="subcellular location">
    <subcellularLocation>
        <location evidence="1">Membrane</location>
        <topology evidence="1">Multi-pass membrane protein</topology>
    </subcellularLocation>
</comment>
<feature type="transmembrane region" description="Helical" evidence="7">
    <location>
        <begin position="118"/>
        <end position="139"/>
    </location>
</feature>
<keyword evidence="9" id="KW-1185">Reference proteome</keyword>
<feature type="transmembrane region" description="Helical" evidence="7">
    <location>
        <begin position="185"/>
        <end position="207"/>
    </location>
</feature>
<evidence type="ECO:0000256" key="7">
    <source>
        <dbReference type="SAM" id="Phobius"/>
    </source>
</evidence>
<accession>A0A2J6R1M3</accession>
<dbReference type="SUPFAM" id="SSF81338">
    <property type="entry name" value="Aquaporin-like"/>
    <property type="match status" value="1"/>
</dbReference>
<dbReference type="EMBL" id="KZ613959">
    <property type="protein sequence ID" value="PMD32379.1"/>
    <property type="molecule type" value="Genomic_DNA"/>
</dbReference>
<name>A0A2J6R1M3_HYAVF</name>
<dbReference type="PRINTS" id="PR00783">
    <property type="entry name" value="MINTRINSICP"/>
</dbReference>
<dbReference type="PANTHER" id="PTHR19139">
    <property type="entry name" value="AQUAPORIN TRANSPORTER"/>
    <property type="match status" value="1"/>
</dbReference>
<dbReference type="PANTHER" id="PTHR19139:SF199">
    <property type="entry name" value="MIP17260P"/>
    <property type="match status" value="1"/>
</dbReference>
<gene>
    <name evidence="8" type="ORF">L207DRAFT_500077</name>
</gene>
<protein>
    <submittedName>
        <fullName evidence="8">Aquaporin-like protein</fullName>
    </submittedName>
</protein>
<dbReference type="STRING" id="1149755.A0A2J6R1M3"/>
<evidence type="ECO:0000256" key="4">
    <source>
        <dbReference type="ARBA" id="ARBA00022989"/>
    </source>
</evidence>
<dbReference type="GO" id="GO:0015250">
    <property type="term" value="F:water channel activity"/>
    <property type="evidence" value="ECO:0007669"/>
    <property type="project" value="TreeGrafter"/>
</dbReference>
<evidence type="ECO:0000256" key="1">
    <source>
        <dbReference type="ARBA" id="ARBA00004141"/>
    </source>
</evidence>
<evidence type="ECO:0000313" key="8">
    <source>
        <dbReference type="EMBL" id="PMD32379.1"/>
    </source>
</evidence>
<feature type="transmembrane region" description="Helical" evidence="7">
    <location>
        <begin position="159"/>
        <end position="178"/>
    </location>
</feature>
<dbReference type="GO" id="GO:0005886">
    <property type="term" value="C:plasma membrane"/>
    <property type="evidence" value="ECO:0007669"/>
    <property type="project" value="TreeGrafter"/>
</dbReference>
<dbReference type="Gene3D" id="1.20.1080.10">
    <property type="entry name" value="Glycerol uptake facilitator protein"/>
    <property type="match status" value="1"/>
</dbReference>
<dbReference type="InterPro" id="IPR034294">
    <property type="entry name" value="Aquaporin_transptr"/>
</dbReference>
<reference evidence="8 9" key="1">
    <citation type="submission" date="2016-04" db="EMBL/GenBank/DDBJ databases">
        <title>A degradative enzymes factory behind the ericoid mycorrhizal symbiosis.</title>
        <authorList>
            <consortium name="DOE Joint Genome Institute"/>
            <person name="Martino E."/>
            <person name="Morin E."/>
            <person name="Grelet G."/>
            <person name="Kuo A."/>
            <person name="Kohler A."/>
            <person name="Daghino S."/>
            <person name="Barry K."/>
            <person name="Choi C."/>
            <person name="Cichocki N."/>
            <person name="Clum A."/>
            <person name="Copeland A."/>
            <person name="Hainaut M."/>
            <person name="Haridas S."/>
            <person name="Labutti K."/>
            <person name="Lindquist E."/>
            <person name="Lipzen A."/>
            <person name="Khouja H.-R."/>
            <person name="Murat C."/>
            <person name="Ohm R."/>
            <person name="Olson A."/>
            <person name="Spatafora J."/>
            <person name="Veneault-Fourrey C."/>
            <person name="Henrissat B."/>
            <person name="Grigoriev I."/>
            <person name="Martin F."/>
            <person name="Perotto S."/>
        </authorList>
    </citation>
    <scope>NUCLEOTIDE SEQUENCE [LARGE SCALE GENOMIC DNA]</scope>
    <source>
        <strain evidence="8 9">F</strain>
    </source>
</reference>
<dbReference type="Pfam" id="PF00230">
    <property type="entry name" value="MIP"/>
    <property type="match status" value="1"/>
</dbReference>